<gene>
    <name evidence="4" type="ORF">SAMN05444390_1011106</name>
</gene>
<dbReference type="RefSeq" id="WP_235009055.1">
    <property type="nucleotide sequence ID" value="NZ_FNVQ01000001.1"/>
</dbReference>
<dbReference type="GO" id="GO:0015833">
    <property type="term" value="P:peptide transport"/>
    <property type="evidence" value="ECO:0007669"/>
    <property type="project" value="TreeGrafter"/>
</dbReference>
<dbReference type="Pfam" id="PF00496">
    <property type="entry name" value="SBP_bac_5"/>
    <property type="match status" value="1"/>
</dbReference>
<accession>A0A1H5WP17</accession>
<feature type="signal peptide" evidence="2">
    <location>
        <begin position="1"/>
        <end position="31"/>
    </location>
</feature>
<dbReference type="GO" id="GO:0030288">
    <property type="term" value="C:outer membrane-bounded periplasmic space"/>
    <property type="evidence" value="ECO:0007669"/>
    <property type="project" value="TreeGrafter"/>
</dbReference>
<evidence type="ECO:0000256" key="1">
    <source>
        <dbReference type="ARBA" id="ARBA00022729"/>
    </source>
</evidence>
<feature type="chain" id="PRO_5009288520" evidence="2">
    <location>
        <begin position="32"/>
        <end position="606"/>
    </location>
</feature>
<dbReference type="Gene3D" id="3.40.190.10">
    <property type="entry name" value="Periplasmic binding protein-like II"/>
    <property type="match status" value="1"/>
</dbReference>
<evidence type="ECO:0000259" key="3">
    <source>
        <dbReference type="Pfam" id="PF00496"/>
    </source>
</evidence>
<sequence length="606" mass="68921">MPIGKFRALTAPFVLASLLSTNCLFTTQAAAADEQVEPRLGIAMHGDLKYGPDFKHFDYVNPEAPKGGSMRHSALGTFDSFNPFIVKGTPADGIGMIYDTLTTKSDDEPFSEYGLLAKAIYLPEDRRWIEFELNENARFSDGEPVTADDVEYTFKLLREQGSPFYRAYYAGISAVKVLSDTRVRFEFGETDNLELPLIVGQVPILPKHYWEGRDFTKPGLDVPVGSGPYVIDSFDAGRSISYRRNPDYWGAELSVNRGRNNFDSISYDYYRDGTVALEAFKAGEYDFRQENASKAWATGYTGAPFDDGRIIKKSLPNQNPAGMQAFVMNTRRPQFEDSRVREALAYAFDFEWTNENLFYSAYTRSDSYFSNSEMAASELPTPEELEILEPIRDQVPPEVFTKVYHAPTSKGDGRIRSQLRTALRLLTDAGWTLNDGVLTNANGEPFKFEILLVQKEFERVVAPFIRNLERMGISVDIRIVDVSQYINRIRQFDFDMIVSGFGQSTSPGNEQREYWHSSMADQPGSRNTIGIKNPAVDYLVEQIIQAPDREQLVLRARALDRVLQWNHYVIPQYHIATYRIAYWDKYGMPEKNPPYALGLDTWWAKP</sequence>
<dbReference type="CDD" id="cd08497">
    <property type="entry name" value="MbnE-like"/>
    <property type="match status" value="1"/>
</dbReference>
<dbReference type="PANTHER" id="PTHR30290:SF64">
    <property type="entry name" value="ABC TRANSPORTER PERIPLASMIC BINDING PROTEIN"/>
    <property type="match status" value="1"/>
</dbReference>
<reference evidence="4 5" key="1">
    <citation type="submission" date="2016-10" db="EMBL/GenBank/DDBJ databases">
        <authorList>
            <person name="de Groot N.N."/>
        </authorList>
    </citation>
    <scope>NUCLEOTIDE SEQUENCE [LARGE SCALE GENOMIC DNA]</scope>
    <source>
        <strain evidence="4 5">DSM 22012</strain>
    </source>
</reference>
<dbReference type="Gene3D" id="3.10.105.10">
    <property type="entry name" value="Dipeptide-binding Protein, Domain 3"/>
    <property type="match status" value="1"/>
</dbReference>
<dbReference type="AlphaFoldDB" id="A0A1H5WP17"/>
<dbReference type="GO" id="GO:0043190">
    <property type="term" value="C:ATP-binding cassette (ABC) transporter complex"/>
    <property type="evidence" value="ECO:0007669"/>
    <property type="project" value="InterPro"/>
</dbReference>
<keyword evidence="5" id="KW-1185">Reference proteome</keyword>
<dbReference type="Proteomes" id="UP000236745">
    <property type="component" value="Unassembled WGS sequence"/>
</dbReference>
<organism evidence="4 5">
    <name type="scientific">Marinobacterium lutimaris</name>
    <dbReference type="NCBI Taxonomy" id="568106"/>
    <lineage>
        <taxon>Bacteria</taxon>
        <taxon>Pseudomonadati</taxon>
        <taxon>Pseudomonadota</taxon>
        <taxon>Gammaproteobacteria</taxon>
        <taxon>Oceanospirillales</taxon>
        <taxon>Oceanospirillaceae</taxon>
        <taxon>Marinobacterium</taxon>
    </lineage>
</organism>
<name>A0A1H5WP17_9GAMM</name>
<dbReference type="InterPro" id="IPR030678">
    <property type="entry name" value="Peptide/Ni-bd"/>
</dbReference>
<proteinExistence type="predicted"/>
<dbReference type="EMBL" id="FNVQ01000001">
    <property type="protein sequence ID" value="SEG00737.1"/>
    <property type="molecule type" value="Genomic_DNA"/>
</dbReference>
<dbReference type="GO" id="GO:1904680">
    <property type="term" value="F:peptide transmembrane transporter activity"/>
    <property type="evidence" value="ECO:0007669"/>
    <property type="project" value="TreeGrafter"/>
</dbReference>
<dbReference type="PIRSF" id="PIRSF002741">
    <property type="entry name" value="MppA"/>
    <property type="match status" value="1"/>
</dbReference>
<dbReference type="SUPFAM" id="SSF53850">
    <property type="entry name" value="Periplasmic binding protein-like II"/>
    <property type="match status" value="1"/>
</dbReference>
<dbReference type="PANTHER" id="PTHR30290">
    <property type="entry name" value="PERIPLASMIC BINDING COMPONENT OF ABC TRANSPORTER"/>
    <property type="match status" value="1"/>
</dbReference>
<dbReference type="InterPro" id="IPR039424">
    <property type="entry name" value="SBP_5"/>
</dbReference>
<protein>
    <submittedName>
        <fullName evidence="4">Microcin C transport system substrate-binding protein</fullName>
    </submittedName>
</protein>
<evidence type="ECO:0000313" key="4">
    <source>
        <dbReference type="EMBL" id="SEG00737.1"/>
    </source>
</evidence>
<keyword evidence="1 2" id="KW-0732">Signal</keyword>
<dbReference type="InterPro" id="IPR000914">
    <property type="entry name" value="SBP_5_dom"/>
</dbReference>
<dbReference type="FunFam" id="3.10.105.10:FF:000005">
    <property type="entry name" value="ABC transporter substrate-binding protein"/>
    <property type="match status" value="1"/>
</dbReference>
<evidence type="ECO:0000313" key="5">
    <source>
        <dbReference type="Proteomes" id="UP000236745"/>
    </source>
</evidence>
<feature type="domain" description="Solute-binding protein family 5" evidence="3">
    <location>
        <begin position="115"/>
        <end position="517"/>
    </location>
</feature>
<dbReference type="GO" id="GO:0042884">
    <property type="term" value="P:microcin transport"/>
    <property type="evidence" value="ECO:0007669"/>
    <property type="project" value="TreeGrafter"/>
</dbReference>
<evidence type="ECO:0000256" key="2">
    <source>
        <dbReference type="SAM" id="SignalP"/>
    </source>
</evidence>